<dbReference type="PANTHER" id="PTHR33240">
    <property type="entry name" value="OS08G0508500 PROTEIN"/>
    <property type="match status" value="1"/>
</dbReference>
<accession>A5C9D8</accession>
<sequence>MGTLEIELLIGLTTFPTLFQVLRIPTSFNLLLGQPWIHRVGAIHSSLHQKVKFILDGRVITVQSVGDMFISSKPVLQISHSDDDLFMTGFTFDEVQTLEMKDFCRDFVTMSFDEHDSTVVLNMMRSMSYLLGMGWGDVNTGPMPSDGIIGGLSTVQKVELHRLVHQLQLSDRVPGTLTFVFAVPSSPDQMSLITLYFPDEIDEHGTFSEIGGIVNGVVPHDEYIDEMLAMSMS</sequence>
<protein>
    <submittedName>
        <fullName evidence="1">Uncharacterized protein</fullName>
    </submittedName>
</protein>
<dbReference type="PANTHER" id="PTHR33240:SF15">
    <property type="entry name" value="GAG-PRO-LIKE PROTEIN"/>
    <property type="match status" value="1"/>
</dbReference>
<gene>
    <name evidence="1" type="ORF">VITISV_007305</name>
</gene>
<name>A5C9D8_VITVI</name>
<dbReference type="AlphaFoldDB" id="A5C9D8"/>
<proteinExistence type="predicted"/>
<reference evidence="1" key="1">
    <citation type="journal article" date="2007" name="PLoS ONE">
        <title>The first genome sequence of an elite grapevine cultivar (Pinot noir Vitis vinifera L.): coping with a highly heterozygous genome.</title>
        <authorList>
            <person name="Velasco R."/>
            <person name="Zharkikh A."/>
            <person name="Troggio M."/>
            <person name="Cartwright D.A."/>
            <person name="Cestaro A."/>
            <person name="Pruss D."/>
            <person name="Pindo M."/>
            <person name="FitzGerald L.M."/>
            <person name="Vezzulli S."/>
            <person name="Reid J."/>
            <person name="Malacarne G."/>
            <person name="Iliev D."/>
            <person name="Coppola G."/>
            <person name="Wardell B."/>
            <person name="Micheletti D."/>
            <person name="Macalma T."/>
            <person name="Facci M."/>
            <person name="Mitchell J.T."/>
            <person name="Perazzolli M."/>
            <person name="Eldredge G."/>
            <person name="Gatto P."/>
            <person name="Oyzerski R."/>
            <person name="Moretto M."/>
            <person name="Gutin N."/>
            <person name="Stefanini M."/>
            <person name="Chen Y."/>
            <person name="Segala C."/>
            <person name="Davenport C."/>
            <person name="Dematte L."/>
            <person name="Mraz A."/>
            <person name="Battilana J."/>
            <person name="Stormo K."/>
            <person name="Costa F."/>
            <person name="Tao Q."/>
            <person name="Si-Ammour A."/>
            <person name="Harkins T."/>
            <person name="Lackey A."/>
            <person name="Perbost C."/>
            <person name="Taillon B."/>
            <person name="Stella A."/>
            <person name="Solovyev V."/>
            <person name="Fawcett J.A."/>
            <person name="Sterck L."/>
            <person name="Vandepoele K."/>
            <person name="Grando S.M."/>
            <person name="Toppo S."/>
            <person name="Moser C."/>
            <person name="Lanchbury J."/>
            <person name="Bogden R."/>
            <person name="Skolnick M."/>
            <person name="Sgaramella V."/>
            <person name="Bhatnagar S.K."/>
            <person name="Fontana P."/>
            <person name="Gutin A."/>
            <person name="Van de Peer Y."/>
            <person name="Salamini F."/>
            <person name="Viola R."/>
        </authorList>
    </citation>
    <scope>NUCLEOTIDE SEQUENCE</scope>
</reference>
<dbReference type="EMBL" id="AM486860">
    <property type="protein sequence ID" value="CAN75441.1"/>
    <property type="molecule type" value="Genomic_DNA"/>
</dbReference>
<evidence type="ECO:0000313" key="1">
    <source>
        <dbReference type="EMBL" id="CAN75441.1"/>
    </source>
</evidence>
<organism evidence="1">
    <name type="scientific">Vitis vinifera</name>
    <name type="common">Grape</name>
    <dbReference type="NCBI Taxonomy" id="29760"/>
    <lineage>
        <taxon>Eukaryota</taxon>
        <taxon>Viridiplantae</taxon>
        <taxon>Streptophyta</taxon>
        <taxon>Embryophyta</taxon>
        <taxon>Tracheophyta</taxon>
        <taxon>Spermatophyta</taxon>
        <taxon>Magnoliopsida</taxon>
        <taxon>eudicotyledons</taxon>
        <taxon>Gunneridae</taxon>
        <taxon>Pentapetalae</taxon>
        <taxon>rosids</taxon>
        <taxon>Vitales</taxon>
        <taxon>Vitaceae</taxon>
        <taxon>Viteae</taxon>
        <taxon>Vitis</taxon>
    </lineage>
</organism>